<protein>
    <recommendedName>
        <fullName evidence="3">Lipoprotein</fullName>
    </recommendedName>
</protein>
<accession>A0A9X2P5A5</accession>
<dbReference type="EMBL" id="JANSUY010000013">
    <property type="protein sequence ID" value="MCR9016268.1"/>
    <property type="molecule type" value="Genomic_DNA"/>
</dbReference>
<reference evidence="1" key="1">
    <citation type="submission" date="2022-08" db="EMBL/GenBank/DDBJ databases">
        <authorList>
            <person name="Zhang D."/>
        </authorList>
    </citation>
    <scope>NUCLEOTIDE SEQUENCE</scope>
    <source>
        <strain evidence="1">XJ19-11</strain>
    </source>
</reference>
<dbReference type="RefSeq" id="WP_258424117.1">
    <property type="nucleotide sequence ID" value="NZ_JANSUY010000013.1"/>
</dbReference>
<organism evidence="1 2">
    <name type="scientific">Aquiflexum gelatinilyticum</name>
    <dbReference type="NCBI Taxonomy" id="2961943"/>
    <lineage>
        <taxon>Bacteria</taxon>
        <taxon>Pseudomonadati</taxon>
        <taxon>Bacteroidota</taxon>
        <taxon>Cytophagia</taxon>
        <taxon>Cytophagales</taxon>
        <taxon>Cyclobacteriaceae</taxon>
        <taxon>Aquiflexum</taxon>
    </lineage>
</organism>
<name>A0A9X2P5A5_9BACT</name>
<keyword evidence="2" id="KW-1185">Reference proteome</keyword>
<sequence>MKVNHPQIPTFLFALGIIFLMFSCEKTEELLPQQDTAVLNEEAQVNAAFDEADFFTLSAMQSNGLGLRTQLGLESDYCSTTKVDFYPNNKSIVINFGEGCTSPKGIKRKGKIMVYFSALSFESGTEITLAFDGYEVNGLKIQGRRKLIHRGFNADDKYFLFETVISDGKVTWPDGTFATMEGEYLKKLFLPNADRGFKLEVTGGAGGVTRLGIPFMSLIDQKLVFNQECTDKGNWIPSSGIVDLTLNSESKFRIDYGDGECDRIASVTHNEKTVTVKFD</sequence>
<dbReference type="Proteomes" id="UP001142175">
    <property type="component" value="Unassembled WGS sequence"/>
</dbReference>
<gene>
    <name evidence="1" type="ORF">NU887_14580</name>
</gene>
<proteinExistence type="predicted"/>
<evidence type="ECO:0000313" key="2">
    <source>
        <dbReference type="Proteomes" id="UP001142175"/>
    </source>
</evidence>
<evidence type="ECO:0000313" key="1">
    <source>
        <dbReference type="EMBL" id="MCR9016268.1"/>
    </source>
</evidence>
<comment type="caution">
    <text evidence="1">The sequence shown here is derived from an EMBL/GenBank/DDBJ whole genome shotgun (WGS) entry which is preliminary data.</text>
</comment>
<dbReference type="PROSITE" id="PS51257">
    <property type="entry name" value="PROKAR_LIPOPROTEIN"/>
    <property type="match status" value="1"/>
</dbReference>
<evidence type="ECO:0008006" key="3">
    <source>
        <dbReference type="Google" id="ProtNLM"/>
    </source>
</evidence>
<dbReference type="AlphaFoldDB" id="A0A9X2P5A5"/>